<evidence type="ECO:0000256" key="1">
    <source>
        <dbReference type="SAM" id="Phobius"/>
    </source>
</evidence>
<name>A0A6V7UKG0_MELEN</name>
<evidence type="ECO:0000313" key="3">
    <source>
        <dbReference type="Proteomes" id="UP000580250"/>
    </source>
</evidence>
<keyword evidence="1" id="KW-1133">Transmembrane helix</keyword>
<feature type="transmembrane region" description="Helical" evidence="1">
    <location>
        <begin position="36"/>
        <end position="57"/>
    </location>
</feature>
<keyword evidence="1" id="KW-0812">Transmembrane</keyword>
<dbReference type="OrthoDB" id="5873245at2759"/>
<dbReference type="EMBL" id="CAJEWN010000074">
    <property type="protein sequence ID" value="CAD2159285.1"/>
    <property type="molecule type" value="Genomic_DNA"/>
</dbReference>
<proteinExistence type="predicted"/>
<dbReference type="PANTHER" id="PTHR23021">
    <property type="entry name" value="SERPENTINE RECEPTOR, CLASS T"/>
    <property type="match status" value="1"/>
</dbReference>
<dbReference type="Proteomes" id="UP000580250">
    <property type="component" value="Unassembled WGS sequence"/>
</dbReference>
<feature type="transmembrane region" description="Helical" evidence="1">
    <location>
        <begin position="149"/>
        <end position="181"/>
    </location>
</feature>
<gene>
    <name evidence="2" type="ORF">MENT_LOCUS13617</name>
</gene>
<evidence type="ECO:0000313" key="2">
    <source>
        <dbReference type="EMBL" id="CAD2159285.1"/>
    </source>
</evidence>
<feature type="transmembrane region" description="Helical" evidence="1">
    <location>
        <begin position="103"/>
        <end position="128"/>
    </location>
</feature>
<dbReference type="Pfam" id="PF10321">
    <property type="entry name" value="7TM_GPCR_Srt"/>
    <property type="match status" value="1"/>
</dbReference>
<accession>A0A6V7UKG0</accession>
<dbReference type="AlphaFoldDB" id="A0A6V7UKG0"/>
<feature type="transmembrane region" description="Helical" evidence="1">
    <location>
        <begin position="69"/>
        <end position="91"/>
    </location>
</feature>
<feature type="transmembrane region" description="Helical" evidence="1">
    <location>
        <begin position="201"/>
        <end position="224"/>
    </location>
</feature>
<organism evidence="2 3">
    <name type="scientific">Meloidogyne enterolobii</name>
    <name type="common">Root-knot nematode worm</name>
    <name type="synonym">Meloidogyne mayaguensis</name>
    <dbReference type="NCBI Taxonomy" id="390850"/>
    <lineage>
        <taxon>Eukaryota</taxon>
        <taxon>Metazoa</taxon>
        <taxon>Ecdysozoa</taxon>
        <taxon>Nematoda</taxon>
        <taxon>Chromadorea</taxon>
        <taxon>Rhabditida</taxon>
        <taxon>Tylenchina</taxon>
        <taxon>Tylenchomorpha</taxon>
        <taxon>Tylenchoidea</taxon>
        <taxon>Meloidogynidae</taxon>
        <taxon>Meloidogyninae</taxon>
        <taxon>Meloidogyne</taxon>
    </lineage>
</organism>
<comment type="caution">
    <text evidence="2">The sequence shown here is derived from an EMBL/GenBank/DDBJ whole genome shotgun (WGS) entry which is preliminary data.</text>
</comment>
<dbReference type="SUPFAM" id="SSF81321">
    <property type="entry name" value="Family A G protein-coupled receptor-like"/>
    <property type="match status" value="1"/>
</dbReference>
<keyword evidence="1" id="KW-0472">Membrane</keyword>
<protein>
    <submittedName>
        <fullName evidence="2">Uncharacterized protein</fullName>
    </submittedName>
</protein>
<dbReference type="PANTHER" id="PTHR23021:SF11">
    <property type="entry name" value="SERPENTINE RECEPTOR, CLASS T"/>
    <property type="match status" value="1"/>
</dbReference>
<sequence length="326" mass="37608">MELFLFESNEYQRLYNCSSITIETIPLEQRSLTPLALINLTLATIYFLLYLPCLYSIWNHHWKNDCYSILFYIGIIDVNALVIIGFIQTWLSLQGAVFCSYPTLIYIVGSISLSLWIAESTADIILAINRCLEVLAPKIAEILFKGIRTYLWLTICSLYALYWLFFAKAIVFSGIYFAWFFNPFIGYKEDIKGEFNYDFHIIHDLSVAILSPGIYLLFALSLLIKNQALRHSNTNNNGSVTISRAEKLVILLCFKDFWEQASLPQPNLPPPSLPRPVYRRPVYREPNLPRAQFTAAQFTAAQFTASPVYREPNLPRETFYYYGRGS</sequence>
<dbReference type="InterPro" id="IPR019425">
    <property type="entry name" value="7TM_GPCR_serpentine_rcpt_Srt"/>
</dbReference>
<reference evidence="2 3" key="1">
    <citation type="submission" date="2020-08" db="EMBL/GenBank/DDBJ databases">
        <authorList>
            <person name="Koutsovoulos G."/>
            <person name="Danchin GJ E."/>
        </authorList>
    </citation>
    <scope>NUCLEOTIDE SEQUENCE [LARGE SCALE GENOMIC DNA]</scope>
</reference>